<proteinExistence type="predicted"/>
<sequence length="160" mass="18688">MLSAKKVKEIREKYELTIRDFSVLLGISYSNLSSIENGSIQANYIDSLIRLADDPYAFYKCIVKIKGKKVLKEKVYNRLEKLLEDLILNSYSEHQQIAQKVYGCQLDLRNNIIRIANVMEFETENRIKGELKWEKSNSNESIVESNLFSLAWPKSKRVYQ</sequence>
<evidence type="ECO:0000313" key="1">
    <source>
        <dbReference type="EMBL" id="BDQ63217.1"/>
    </source>
</evidence>
<evidence type="ECO:0000313" key="2">
    <source>
        <dbReference type="Proteomes" id="UP001317613"/>
    </source>
</evidence>
<accession>A0AC59HUD1</accession>
<dbReference type="Proteomes" id="UP001317613">
    <property type="component" value="Chromosome"/>
</dbReference>
<gene>
    <name evidence="1" type="ORF">EfsSVR2332_32950</name>
</gene>
<protein>
    <submittedName>
        <fullName evidence="1">Uncharacterized protein</fullName>
    </submittedName>
</protein>
<name>A0AC59HUD1_ENTFL</name>
<reference evidence="1" key="1">
    <citation type="submission" date="2022-08" db="EMBL/GenBank/DDBJ databases">
        <title>Molecular epidemiological analysis of five strains of VanD-type vancomycin-resistant Enterococcus faecalis.</title>
        <authorList>
            <person name="Mimura K."/>
            <person name="Hashimoto Y."/>
            <person name="Tomita H."/>
        </authorList>
    </citation>
    <scope>NUCLEOTIDE SEQUENCE</scope>
    <source>
        <strain evidence="1">SVR2332</strain>
    </source>
</reference>
<organism evidence="1 2">
    <name type="scientific">Enterococcus faecalis</name>
    <name type="common">Streptococcus faecalis</name>
    <dbReference type="NCBI Taxonomy" id="1351"/>
    <lineage>
        <taxon>Bacteria</taxon>
        <taxon>Bacillati</taxon>
        <taxon>Bacillota</taxon>
        <taxon>Bacilli</taxon>
        <taxon>Lactobacillales</taxon>
        <taxon>Enterococcaceae</taxon>
        <taxon>Enterococcus</taxon>
    </lineage>
</organism>
<dbReference type="EMBL" id="AP026729">
    <property type="protein sequence ID" value="BDQ63217.1"/>
    <property type="molecule type" value="Genomic_DNA"/>
</dbReference>